<evidence type="ECO:0000313" key="1">
    <source>
        <dbReference type="EMBL" id="OJH34515.1"/>
    </source>
</evidence>
<dbReference type="Proteomes" id="UP000182229">
    <property type="component" value="Unassembled WGS sequence"/>
</dbReference>
<reference evidence="1 2" key="2">
    <citation type="submission" date="2016-12" db="EMBL/GenBank/DDBJ databases">
        <title>Draft Genome Sequence of Cystobacter ferrugineus Strain Cbfe23.</title>
        <authorList>
            <person name="Akbar S."/>
            <person name="Dowd S.E."/>
            <person name="Stevens D.C."/>
        </authorList>
    </citation>
    <scope>NUCLEOTIDE SEQUENCE [LARGE SCALE GENOMIC DNA]</scope>
    <source>
        <strain evidence="1 2">Cbfe23</strain>
    </source>
</reference>
<evidence type="ECO:0000313" key="2">
    <source>
        <dbReference type="Proteomes" id="UP000182229"/>
    </source>
</evidence>
<organism evidence="1 2">
    <name type="scientific">Cystobacter ferrugineus</name>
    <dbReference type="NCBI Taxonomy" id="83449"/>
    <lineage>
        <taxon>Bacteria</taxon>
        <taxon>Pseudomonadati</taxon>
        <taxon>Myxococcota</taxon>
        <taxon>Myxococcia</taxon>
        <taxon>Myxococcales</taxon>
        <taxon>Cystobacterineae</taxon>
        <taxon>Archangiaceae</taxon>
        <taxon>Cystobacter</taxon>
    </lineage>
</organism>
<accession>A0A1L9AWX4</accession>
<name>A0A1L9AWX4_9BACT</name>
<dbReference type="EMBL" id="MPIN01000018">
    <property type="protein sequence ID" value="OJH34515.1"/>
    <property type="molecule type" value="Genomic_DNA"/>
</dbReference>
<reference evidence="2" key="1">
    <citation type="submission" date="2016-11" db="EMBL/GenBank/DDBJ databases">
        <authorList>
            <person name="Shukria A."/>
            <person name="Stevens D.C."/>
        </authorList>
    </citation>
    <scope>NUCLEOTIDE SEQUENCE [LARGE SCALE GENOMIC DNA]</scope>
    <source>
        <strain evidence="2">Cbfe23</strain>
    </source>
</reference>
<dbReference type="AlphaFoldDB" id="A0A1L9AWX4"/>
<dbReference type="STRING" id="83449.BON30_42660"/>
<dbReference type="OrthoDB" id="9796131at2"/>
<sequence length="780" mass="85404">MTSAWLQWKGARPASGWQGIERLVLRLLPDVAAAELEVHLYVAVPAPVFQLSGGRRVVNIPWRVMGITGNVVTLRLEAMGDHSTYAVTLVDSGNVPIDPFFASADFVFTIDCERGDCQPRTAEAGRERRKRPAVDLLTKDYAGFVNLLSDHVRVSNPHWADLSSASLERVLVELISHHGDMLSYYQDRVANEAFIDEASQRYSLRQHGKLLGYELFDGAAAETLLAFSAETSGYVPEGTEVTTRGAEGAARAVFHVLERTRIHVEHGQLALAAWPGATDAELPAGSSRALLWGHVNELVPGQRLAFVQGAFTQVVSLTEVQHLSLPGWTEKPTDAPPAYPLDNPSQVTSISWEPPLEAAVRPWASEPGFFLYGNLATARFGEQRTDKIPLSRTELLANRQGAIVVRERQDGGDVFLLRALRVPDGPVVFAEQRTESGRTRGVPLIEVSLPQQRFHLVEHLHASQSYDAHCVASADEDGSLWLQFGDGRKGLAIELQEPHQAELTLRYHVGDPVAGNTTALTLTQLLLPPDSKLLEGLVKLEVTNVTPGSGGRPRETKDAARLRIPASLRHGAVERAVSLDDYARAALEVPGVARAAARALGGAFNTVLVLVDPESQSGLTPTLRQAVMERLEQVRMAGREYLVREPEYVPLEVRLALCVAPGALPHQVREAVYAALRPGTRQRPGFFHPDRLSFGEEVELGELLAHVQRLPGVRSVKALRFRKQGFASEGEVLSRIRLRSTEVARLDADDDYPENGRLSVLVASVDPGVQADTFEMEEAV</sequence>
<dbReference type="RefSeq" id="WP_071904346.1">
    <property type="nucleotide sequence ID" value="NZ_MPIN01000018.1"/>
</dbReference>
<keyword evidence="2" id="KW-1185">Reference proteome</keyword>
<proteinExistence type="predicted"/>
<protein>
    <submittedName>
        <fullName evidence="1">Uncharacterized protein</fullName>
    </submittedName>
</protein>
<gene>
    <name evidence="1" type="ORF">BON30_42660</name>
</gene>
<comment type="caution">
    <text evidence="1">The sequence shown here is derived from an EMBL/GenBank/DDBJ whole genome shotgun (WGS) entry which is preliminary data.</text>
</comment>